<feature type="region of interest" description="Disordered" evidence="1">
    <location>
        <begin position="42"/>
        <end position="65"/>
    </location>
</feature>
<keyword evidence="3" id="KW-0808">Transferase</keyword>
<evidence type="ECO:0000256" key="1">
    <source>
        <dbReference type="SAM" id="MobiDB-lite"/>
    </source>
</evidence>
<name>A0A3S0K1B9_9PROT</name>
<feature type="domain" description="Spore protein YkvP/CgeB glycosyl transferase-like" evidence="2">
    <location>
        <begin position="426"/>
        <end position="524"/>
    </location>
</feature>
<sequence length="534" mass="59915">MMVVMAARSRSPPGPAKPAKPHIAALPEEPPKMAMAARFNALPEREPRRKSRCSHPGPSCMSGRQGGTSFCGKERFGSIRCGAARRCAVGGWMDISVGEICDAVHRGDLRFAMWVMRHLTPESGALFRNHPDPAVQLCYLRARANTHRLHEIYRPCPILGPAGPTLRPRQRALIENILTAHWMDWQRGVTPPPLCRGIFQVRGRAQPVDLGALRVVTVFAQRTSGNPQLIENDFYVHFRESGREAGVDVHAFAGDDILYCPDLVPSKPRGERSRDDALQELTAFLEARRPDIVIADGNFFPTANTVDDRYWTEQKARLGFRLAICVGDCYDDSTDIRPWLRCADLILVMNDTAGQVHGLPNAALIPSLPIAASLFDRTAPKDIGLSCIGSESRNRVAWLMPLQVVGLPLYVKLHDRTAERAPDFTTYCNIMSRSKLIFNNGFVTPYVNIQTGRFYEAVVCGSVVLDEVGSSSFKYFSEYIHYIPISNIDQLTAYAQFLIQNEDWRSMIANSAREYWNENYSSVRFWTFLANRLL</sequence>
<dbReference type="EMBL" id="RXMA01000042">
    <property type="protein sequence ID" value="RTR13834.1"/>
    <property type="molecule type" value="Genomic_DNA"/>
</dbReference>
<accession>A0A3S0K1B9</accession>
<feature type="region of interest" description="Disordered" evidence="1">
    <location>
        <begin position="1"/>
        <end position="30"/>
    </location>
</feature>
<dbReference type="GO" id="GO:0016740">
    <property type="term" value="F:transferase activity"/>
    <property type="evidence" value="ECO:0007669"/>
    <property type="project" value="UniProtKB-KW"/>
</dbReference>
<dbReference type="Pfam" id="PF13524">
    <property type="entry name" value="Glyco_trans_1_2"/>
    <property type="match status" value="1"/>
</dbReference>
<keyword evidence="4" id="KW-1185">Reference proteome</keyword>
<reference evidence="3 4" key="1">
    <citation type="submission" date="2018-12" db="EMBL/GenBank/DDBJ databases">
        <authorList>
            <person name="Yang Y."/>
        </authorList>
    </citation>
    <scope>NUCLEOTIDE SEQUENCE [LARGE SCALE GENOMIC DNA]</scope>
    <source>
        <strain evidence="3 4">L-25-5w-1</strain>
    </source>
</reference>
<dbReference type="AlphaFoldDB" id="A0A3S0K1B9"/>
<comment type="caution">
    <text evidence="3">The sequence shown here is derived from an EMBL/GenBank/DDBJ whole genome shotgun (WGS) entry which is preliminary data.</text>
</comment>
<gene>
    <name evidence="3" type="ORF">EJ903_24240</name>
</gene>
<evidence type="ECO:0000313" key="3">
    <source>
        <dbReference type="EMBL" id="RTR13834.1"/>
    </source>
</evidence>
<evidence type="ECO:0000313" key="4">
    <source>
        <dbReference type="Proteomes" id="UP000277007"/>
    </source>
</evidence>
<protein>
    <submittedName>
        <fullName evidence="3">Glycosyltransferase family 1 protein</fullName>
    </submittedName>
</protein>
<dbReference type="Proteomes" id="UP000277007">
    <property type="component" value="Unassembled WGS sequence"/>
</dbReference>
<proteinExistence type="predicted"/>
<evidence type="ECO:0000259" key="2">
    <source>
        <dbReference type="Pfam" id="PF13524"/>
    </source>
</evidence>
<organism evidence="3 4">
    <name type="scientific">Azospirillum griseum</name>
    <dbReference type="NCBI Taxonomy" id="2496639"/>
    <lineage>
        <taxon>Bacteria</taxon>
        <taxon>Pseudomonadati</taxon>
        <taxon>Pseudomonadota</taxon>
        <taxon>Alphaproteobacteria</taxon>
        <taxon>Rhodospirillales</taxon>
        <taxon>Azospirillaceae</taxon>
        <taxon>Azospirillum</taxon>
    </lineage>
</organism>
<dbReference type="InterPro" id="IPR055259">
    <property type="entry name" value="YkvP/CgeB_Glyco_trans-like"/>
</dbReference>